<evidence type="ECO:0000256" key="6">
    <source>
        <dbReference type="ARBA" id="ARBA00022989"/>
    </source>
</evidence>
<keyword evidence="10" id="KW-1185">Reference proteome</keyword>
<feature type="transmembrane region" description="Helical" evidence="8">
    <location>
        <begin position="78"/>
        <end position="95"/>
    </location>
</feature>
<organism evidence="9 10">
    <name type="scientific">Herbihabitans rhizosphaerae</name>
    <dbReference type="NCBI Taxonomy" id="1872711"/>
    <lineage>
        <taxon>Bacteria</taxon>
        <taxon>Bacillati</taxon>
        <taxon>Actinomycetota</taxon>
        <taxon>Actinomycetes</taxon>
        <taxon>Pseudonocardiales</taxon>
        <taxon>Pseudonocardiaceae</taxon>
        <taxon>Herbihabitans</taxon>
    </lineage>
</organism>
<feature type="transmembrane region" description="Helical" evidence="8">
    <location>
        <begin position="165"/>
        <end position="186"/>
    </location>
</feature>
<comment type="caution">
    <text evidence="9">The sequence shown here is derived from an EMBL/GenBank/DDBJ whole genome shotgun (WGS) entry which is preliminary data.</text>
</comment>
<dbReference type="FunFam" id="1.10.3470.10:FF:000001">
    <property type="entry name" value="Vitamin B12 ABC transporter permease BtuC"/>
    <property type="match status" value="1"/>
</dbReference>
<dbReference type="GO" id="GO:0005886">
    <property type="term" value="C:plasma membrane"/>
    <property type="evidence" value="ECO:0007669"/>
    <property type="project" value="UniProtKB-SubCell"/>
</dbReference>
<evidence type="ECO:0000256" key="4">
    <source>
        <dbReference type="ARBA" id="ARBA00022475"/>
    </source>
</evidence>
<sequence length="348" mass="35416">MTGTTAAATAAPRGARVTSRRRRTIALVLLLVALAAASAASICLGAKAIPLHVVLDALTSPQDIEQHIIVRSLRVPRTVFGLLVGIALGIAGTLIQGHTRNPLADPGLLGVTQGAAFAVVTAVVVLGVDSLYGYVWFAVLGALAASVTVFALGSAGGRGASPVTLALAGAAVSFFLHGLTSAIVLVDERGMDVFRFWSVGSIAARDYAIAGQIAPFLIVGLILAAINTPGMNTLALGDDVAVALGTNVARTRVLGVLAITLLTGAAVAACGPIAFVGLVVPHLARAITGPDYRWVVPFAGLIGAVLLLVADVLGRVLASDAFEVGIMLALIGAPVFIVLVRRTRLVRL</sequence>
<dbReference type="InterPro" id="IPR000522">
    <property type="entry name" value="ABC_transptr_permease_BtuC"/>
</dbReference>
<dbReference type="PANTHER" id="PTHR30472:SF1">
    <property type="entry name" value="FE(3+) DICITRATE TRANSPORT SYSTEM PERMEASE PROTEIN FECC-RELATED"/>
    <property type="match status" value="1"/>
</dbReference>
<keyword evidence="7 8" id="KW-0472">Membrane</keyword>
<feature type="transmembrane region" description="Helical" evidence="8">
    <location>
        <begin position="134"/>
        <end position="153"/>
    </location>
</feature>
<dbReference type="Gene3D" id="1.10.3470.10">
    <property type="entry name" value="ABC transporter involved in vitamin B12 uptake, BtuC"/>
    <property type="match status" value="1"/>
</dbReference>
<dbReference type="Proteomes" id="UP000294257">
    <property type="component" value="Unassembled WGS sequence"/>
</dbReference>
<evidence type="ECO:0000313" key="10">
    <source>
        <dbReference type="Proteomes" id="UP000294257"/>
    </source>
</evidence>
<evidence type="ECO:0000256" key="1">
    <source>
        <dbReference type="ARBA" id="ARBA00004651"/>
    </source>
</evidence>
<dbReference type="OrthoDB" id="9782305at2"/>
<feature type="transmembrane region" description="Helical" evidence="8">
    <location>
        <begin position="253"/>
        <end position="280"/>
    </location>
</feature>
<dbReference type="SUPFAM" id="SSF81345">
    <property type="entry name" value="ABC transporter involved in vitamin B12 uptake, BtuC"/>
    <property type="match status" value="1"/>
</dbReference>
<protein>
    <submittedName>
        <fullName evidence="9">Iron complex transport system permease protein</fullName>
    </submittedName>
</protein>
<accession>A0A4Q7KXX2</accession>
<dbReference type="Pfam" id="PF01032">
    <property type="entry name" value="FecCD"/>
    <property type="match status" value="1"/>
</dbReference>
<evidence type="ECO:0000256" key="7">
    <source>
        <dbReference type="ARBA" id="ARBA00023136"/>
    </source>
</evidence>
<keyword evidence="6 8" id="KW-1133">Transmembrane helix</keyword>
<dbReference type="CDD" id="cd06550">
    <property type="entry name" value="TM_ABC_iron-siderophores_like"/>
    <property type="match status" value="1"/>
</dbReference>
<keyword evidence="5 8" id="KW-0812">Transmembrane</keyword>
<dbReference type="PANTHER" id="PTHR30472">
    <property type="entry name" value="FERRIC ENTEROBACTIN TRANSPORT SYSTEM PERMEASE PROTEIN"/>
    <property type="match status" value="1"/>
</dbReference>
<name>A0A4Q7KXX2_9PSEU</name>
<evidence type="ECO:0000256" key="3">
    <source>
        <dbReference type="ARBA" id="ARBA00022448"/>
    </source>
</evidence>
<reference evidence="9 10" key="1">
    <citation type="submission" date="2019-02" db="EMBL/GenBank/DDBJ databases">
        <title>Genomic Encyclopedia of Type Strains, Phase IV (KMG-IV): sequencing the most valuable type-strain genomes for metagenomic binning, comparative biology and taxonomic classification.</title>
        <authorList>
            <person name="Goeker M."/>
        </authorList>
    </citation>
    <scope>NUCLEOTIDE SEQUENCE [LARGE SCALE GENOMIC DNA]</scope>
    <source>
        <strain evidence="9 10">DSM 101727</strain>
    </source>
</reference>
<proteinExistence type="inferred from homology"/>
<evidence type="ECO:0000256" key="8">
    <source>
        <dbReference type="SAM" id="Phobius"/>
    </source>
</evidence>
<evidence type="ECO:0000256" key="5">
    <source>
        <dbReference type="ARBA" id="ARBA00022692"/>
    </source>
</evidence>
<evidence type="ECO:0000313" key="9">
    <source>
        <dbReference type="EMBL" id="RZS41200.1"/>
    </source>
</evidence>
<comment type="subcellular location">
    <subcellularLocation>
        <location evidence="1">Cell membrane</location>
        <topology evidence="1">Multi-pass membrane protein</topology>
    </subcellularLocation>
</comment>
<feature type="transmembrane region" description="Helical" evidence="8">
    <location>
        <begin position="321"/>
        <end position="340"/>
    </location>
</feature>
<dbReference type="RefSeq" id="WP_130344147.1">
    <property type="nucleotide sequence ID" value="NZ_SGWQ01000003.1"/>
</dbReference>
<dbReference type="InterPro" id="IPR037294">
    <property type="entry name" value="ABC_BtuC-like"/>
</dbReference>
<evidence type="ECO:0000256" key="2">
    <source>
        <dbReference type="ARBA" id="ARBA00007935"/>
    </source>
</evidence>
<comment type="similarity">
    <text evidence="2">Belongs to the binding-protein-dependent transport system permease family. FecCD subfamily.</text>
</comment>
<dbReference type="GO" id="GO:0022857">
    <property type="term" value="F:transmembrane transporter activity"/>
    <property type="evidence" value="ECO:0007669"/>
    <property type="project" value="InterPro"/>
</dbReference>
<keyword evidence="4" id="KW-1003">Cell membrane</keyword>
<feature type="transmembrane region" description="Helical" evidence="8">
    <location>
        <begin position="107"/>
        <end position="128"/>
    </location>
</feature>
<gene>
    <name evidence="9" type="ORF">EV193_103520</name>
</gene>
<feature type="transmembrane region" description="Helical" evidence="8">
    <location>
        <begin position="292"/>
        <end position="314"/>
    </location>
</feature>
<dbReference type="EMBL" id="SGWQ01000003">
    <property type="protein sequence ID" value="RZS41200.1"/>
    <property type="molecule type" value="Genomic_DNA"/>
</dbReference>
<dbReference type="GO" id="GO:0033214">
    <property type="term" value="P:siderophore-iron import into cell"/>
    <property type="evidence" value="ECO:0007669"/>
    <property type="project" value="TreeGrafter"/>
</dbReference>
<feature type="transmembrane region" description="Helical" evidence="8">
    <location>
        <begin position="206"/>
        <end position="226"/>
    </location>
</feature>
<dbReference type="AlphaFoldDB" id="A0A4Q7KXX2"/>
<keyword evidence="3" id="KW-0813">Transport</keyword>